<keyword evidence="1" id="KW-0812">Transmembrane</keyword>
<dbReference type="Proteomes" id="UP000179252">
    <property type="component" value="Unassembled WGS sequence"/>
</dbReference>
<gene>
    <name evidence="2" type="ORF">A2165_03020</name>
</gene>
<reference evidence="2 3" key="1">
    <citation type="journal article" date="2016" name="Nat. Commun.">
        <title>Thousands of microbial genomes shed light on interconnected biogeochemical processes in an aquifer system.</title>
        <authorList>
            <person name="Anantharaman K."/>
            <person name="Brown C.T."/>
            <person name="Hug L.A."/>
            <person name="Sharon I."/>
            <person name="Castelle C.J."/>
            <person name="Probst A.J."/>
            <person name="Thomas B.C."/>
            <person name="Singh A."/>
            <person name="Wilkins M.J."/>
            <person name="Karaoz U."/>
            <person name="Brodie E.L."/>
            <person name="Williams K.H."/>
            <person name="Hubbard S.S."/>
            <person name="Banfield J.F."/>
        </authorList>
    </citation>
    <scope>NUCLEOTIDE SEQUENCE [LARGE SCALE GENOMIC DNA]</scope>
</reference>
<dbReference type="AlphaFoldDB" id="A0A1F5FVJ4"/>
<dbReference type="EMBL" id="MFAU01000042">
    <property type="protein sequence ID" value="OGD83631.1"/>
    <property type="molecule type" value="Genomic_DNA"/>
</dbReference>
<protein>
    <submittedName>
        <fullName evidence="2">Uncharacterized protein</fullName>
    </submittedName>
</protein>
<accession>A0A1F5FVJ4</accession>
<evidence type="ECO:0000256" key="1">
    <source>
        <dbReference type="SAM" id="Phobius"/>
    </source>
</evidence>
<keyword evidence="1" id="KW-0472">Membrane</keyword>
<comment type="caution">
    <text evidence="2">The sequence shown here is derived from an EMBL/GenBank/DDBJ whole genome shotgun (WGS) entry which is preliminary data.</text>
</comment>
<feature type="transmembrane region" description="Helical" evidence="1">
    <location>
        <begin position="86"/>
        <end position="110"/>
    </location>
</feature>
<sequence length="111" mass="12181">MKIDKLLGIKYIPSAIGLLQAIGVLAYCGLVAILFFYLSKTQDPPGFFGFFLMLMLFVFSAAVTGSLVFGYPAFLTLVKHKPKEALTILSYTLLFGLVIILLTIIAILLFV</sequence>
<proteinExistence type="predicted"/>
<feature type="transmembrane region" description="Helical" evidence="1">
    <location>
        <begin position="12"/>
        <end position="38"/>
    </location>
</feature>
<keyword evidence="1" id="KW-1133">Transmembrane helix</keyword>
<feature type="transmembrane region" description="Helical" evidence="1">
    <location>
        <begin position="50"/>
        <end position="74"/>
    </location>
</feature>
<evidence type="ECO:0000313" key="2">
    <source>
        <dbReference type="EMBL" id="OGD83631.1"/>
    </source>
</evidence>
<organism evidence="2 3">
    <name type="scientific">Candidatus Curtissbacteria bacterium RBG_13_40_7</name>
    <dbReference type="NCBI Taxonomy" id="1797706"/>
    <lineage>
        <taxon>Bacteria</taxon>
        <taxon>Candidatus Curtissiibacteriota</taxon>
    </lineage>
</organism>
<evidence type="ECO:0000313" key="3">
    <source>
        <dbReference type="Proteomes" id="UP000179252"/>
    </source>
</evidence>
<name>A0A1F5FVJ4_9BACT</name>